<accession>A0A926RW74</accession>
<evidence type="ECO:0000313" key="2">
    <source>
        <dbReference type="Proteomes" id="UP000626844"/>
    </source>
</evidence>
<organism evidence="1 2">
    <name type="scientific">Metabacillus arenae</name>
    <dbReference type="NCBI Taxonomy" id="2771434"/>
    <lineage>
        <taxon>Bacteria</taxon>
        <taxon>Bacillati</taxon>
        <taxon>Bacillota</taxon>
        <taxon>Bacilli</taxon>
        <taxon>Bacillales</taxon>
        <taxon>Bacillaceae</taxon>
        <taxon>Metabacillus</taxon>
    </lineage>
</organism>
<protein>
    <submittedName>
        <fullName evidence="1">YlzJ-like family protein</fullName>
    </submittedName>
</protein>
<sequence>MILYTMMPDEMVYPVDASAYQKQSVIELNGVQLLVQETNDQQYEIVRLMSNDPMDFLNMQYSPGQKIKMSYSLSNKPY</sequence>
<name>A0A926RW74_9BACI</name>
<reference evidence="1" key="1">
    <citation type="submission" date="2020-09" db="EMBL/GenBank/DDBJ databases">
        <title>A novel bacterium of genus Bacillus, isolated from South China Sea.</title>
        <authorList>
            <person name="Huang H."/>
            <person name="Mo K."/>
            <person name="Hu Y."/>
        </authorList>
    </citation>
    <scope>NUCLEOTIDE SEQUENCE</scope>
    <source>
        <strain evidence="1">IB182487</strain>
    </source>
</reference>
<dbReference type="InterPro" id="IPR025619">
    <property type="entry name" value="YlzJ"/>
</dbReference>
<proteinExistence type="predicted"/>
<dbReference type="Proteomes" id="UP000626844">
    <property type="component" value="Unassembled WGS sequence"/>
</dbReference>
<comment type="caution">
    <text evidence="1">The sequence shown here is derived from an EMBL/GenBank/DDBJ whole genome shotgun (WGS) entry which is preliminary data.</text>
</comment>
<gene>
    <name evidence="1" type="ORF">IC621_03385</name>
</gene>
<dbReference type="AlphaFoldDB" id="A0A926RW74"/>
<dbReference type="Pfam" id="PF14035">
    <property type="entry name" value="YlzJ"/>
    <property type="match status" value="1"/>
</dbReference>
<keyword evidence="2" id="KW-1185">Reference proteome</keyword>
<dbReference type="EMBL" id="JACXAI010000003">
    <property type="protein sequence ID" value="MBD1379265.1"/>
    <property type="molecule type" value="Genomic_DNA"/>
</dbReference>
<evidence type="ECO:0000313" key="1">
    <source>
        <dbReference type="EMBL" id="MBD1379265.1"/>
    </source>
</evidence>
<dbReference type="RefSeq" id="WP_191155758.1">
    <property type="nucleotide sequence ID" value="NZ_JACXAI010000003.1"/>
</dbReference>